<dbReference type="Proteomes" id="UP001596287">
    <property type="component" value="Unassembled WGS sequence"/>
</dbReference>
<dbReference type="Pfam" id="PF20050">
    <property type="entry name" value="DUF6452"/>
    <property type="match status" value="1"/>
</dbReference>
<sequence length="176" mass="19971">MKKFLNILIVVIAFSFSSCEKDDICAGTTPTTPRLIVEFYDFSNPAVLKSIDNLSAIGNDQETGVIFNELAQDSTKYLISATSVALPLDISQDMTTYKLRVKANSTNPAVYNDDIIKIDYAREQIYVSRACGYKTIFYLNNVTRTPITNDSEWIRNITFEPSTIDNEQDIHVKIYW</sequence>
<evidence type="ECO:0000313" key="2">
    <source>
        <dbReference type="Proteomes" id="UP001596287"/>
    </source>
</evidence>
<dbReference type="InterPro" id="IPR045607">
    <property type="entry name" value="DUF6452"/>
</dbReference>
<comment type="caution">
    <text evidence="1">The sequence shown here is derived from an EMBL/GenBank/DDBJ whole genome shotgun (WGS) entry which is preliminary data.</text>
</comment>
<reference evidence="2" key="1">
    <citation type="journal article" date="2019" name="Int. J. Syst. Evol. Microbiol.">
        <title>The Global Catalogue of Microorganisms (GCM) 10K type strain sequencing project: providing services to taxonomists for standard genome sequencing and annotation.</title>
        <authorList>
            <consortium name="The Broad Institute Genomics Platform"/>
            <consortium name="The Broad Institute Genome Sequencing Center for Infectious Disease"/>
            <person name="Wu L."/>
            <person name="Ma J."/>
        </authorList>
    </citation>
    <scope>NUCLEOTIDE SEQUENCE [LARGE SCALE GENOMIC DNA]</scope>
    <source>
        <strain evidence="2">CCUG 49679</strain>
    </source>
</reference>
<evidence type="ECO:0000313" key="1">
    <source>
        <dbReference type="EMBL" id="MFC6095044.1"/>
    </source>
</evidence>
<organism evidence="1 2">
    <name type="scientific">Flavobacterium qiangtangense</name>
    <dbReference type="NCBI Taxonomy" id="1442595"/>
    <lineage>
        <taxon>Bacteria</taxon>
        <taxon>Pseudomonadati</taxon>
        <taxon>Bacteroidota</taxon>
        <taxon>Flavobacteriia</taxon>
        <taxon>Flavobacteriales</taxon>
        <taxon>Flavobacteriaceae</taxon>
        <taxon>Flavobacterium</taxon>
    </lineage>
</organism>
<accession>A0ABW1PIA2</accession>
<gene>
    <name evidence="1" type="ORF">ACFPVY_00165</name>
</gene>
<proteinExistence type="predicted"/>
<name>A0ABW1PIA2_9FLAO</name>
<protein>
    <submittedName>
        <fullName evidence="1">DUF6452 family protein</fullName>
    </submittedName>
</protein>
<dbReference type="EMBL" id="JBHSQB010000003">
    <property type="protein sequence ID" value="MFC6095044.1"/>
    <property type="molecule type" value="Genomic_DNA"/>
</dbReference>
<dbReference type="PROSITE" id="PS51257">
    <property type="entry name" value="PROKAR_LIPOPROTEIN"/>
    <property type="match status" value="1"/>
</dbReference>
<keyword evidence="2" id="KW-1185">Reference proteome</keyword>
<dbReference type="RefSeq" id="WP_379789648.1">
    <property type="nucleotide sequence ID" value="NZ_JBHSQB010000003.1"/>
</dbReference>